<keyword evidence="1" id="KW-1133">Transmembrane helix</keyword>
<evidence type="ECO:0000313" key="2">
    <source>
        <dbReference type="EMBL" id="KAF2872294.1"/>
    </source>
</evidence>
<organism evidence="2 3">
    <name type="scientific">Massariosphaeria phaeospora</name>
    <dbReference type="NCBI Taxonomy" id="100035"/>
    <lineage>
        <taxon>Eukaryota</taxon>
        <taxon>Fungi</taxon>
        <taxon>Dikarya</taxon>
        <taxon>Ascomycota</taxon>
        <taxon>Pezizomycotina</taxon>
        <taxon>Dothideomycetes</taxon>
        <taxon>Pleosporomycetidae</taxon>
        <taxon>Pleosporales</taxon>
        <taxon>Pleosporales incertae sedis</taxon>
        <taxon>Massariosphaeria</taxon>
    </lineage>
</organism>
<name>A0A7C8I703_9PLEO</name>
<accession>A0A7C8I703</accession>
<feature type="transmembrane region" description="Helical" evidence="1">
    <location>
        <begin position="212"/>
        <end position="232"/>
    </location>
</feature>
<evidence type="ECO:0000256" key="1">
    <source>
        <dbReference type="SAM" id="Phobius"/>
    </source>
</evidence>
<sequence>MSDAACGSLTSRTNFPEYIELVKNVTKGDFSLVHRCRKEVCGALWGSGNADISGIGMATGYVLQTVISFVIVSFFLWTNSRDASKWRYARRVLASLASKFYDNAVFFTFAVQLASIAALTKVNMGVSAEGMGVLTMKITWAISNLTLLPLLPMALGTSLYDKDMELQRGMPTSFWHPRKHTAPAATQRHPSLASERVSDDKTMVGAENRQRFGLLVVCWCLSVWPFVSRMIANYGKSQIGDSPEAVITDIDWSKIEEACFAGVVATSPSEDSAMNIWGVVSWLFFSVILVYKIIALGIKSRHEQQWKWICDHNLALDVETVPGCQLWTLIWISTLVLSVGQLWSFFRLQRLQRDMTRAAGSSYTDEQFTFGQIVSVIVFVPVLVEGLYLWRNRRLYHRGVD</sequence>
<feature type="transmembrane region" description="Helical" evidence="1">
    <location>
        <begin position="276"/>
        <end position="298"/>
    </location>
</feature>
<keyword evidence="1" id="KW-0812">Transmembrane</keyword>
<reference evidence="2 3" key="1">
    <citation type="submission" date="2020-01" db="EMBL/GenBank/DDBJ databases">
        <authorList>
            <consortium name="DOE Joint Genome Institute"/>
            <person name="Haridas S."/>
            <person name="Albert R."/>
            <person name="Binder M."/>
            <person name="Bloem J."/>
            <person name="Labutti K."/>
            <person name="Salamov A."/>
            <person name="Andreopoulos B."/>
            <person name="Baker S.E."/>
            <person name="Barry K."/>
            <person name="Bills G."/>
            <person name="Bluhm B.H."/>
            <person name="Cannon C."/>
            <person name="Castanera R."/>
            <person name="Culley D.E."/>
            <person name="Daum C."/>
            <person name="Ezra D."/>
            <person name="Gonzalez J.B."/>
            <person name="Henrissat B."/>
            <person name="Kuo A."/>
            <person name="Liang C."/>
            <person name="Lipzen A."/>
            <person name="Lutzoni F."/>
            <person name="Magnuson J."/>
            <person name="Mondo S."/>
            <person name="Nolan M."/>
            <person name="Ohm R."/>
            <person name="Pangilinan J."/>
            <person name="Park H.-J.H."/>
            <person name="Ramirez L."/>
            <person name="Alfaro M."/>
            <person name="Sun H."/>
            <person name="Tritt A."/>
            <person name="Yoshinaga Y."/>
            <person name="Zwiers L.-H.L."/>
            <person name="Turgeon B.G."/>
            <person name="Goodwin S.B."/>
            <person name="Spatafora J.W."/>
            <person name="Crous P.W."/>
            <person name="Grigoriev I.V."/>
        </authorList>
    </citation>
    <scope>NUCLEOTIDE SEQUENCE [LARGE SCALE GENOMIC DNA]</scope>
    <source>
        <strain evidence="2 3">CBS 611.86</strain>
    </source>
</reference>
<keyword evidence="1" id="KW-0472">Membrane</keyword>
<keyword evidence="3" id="KW-1185">Reference proteome</keyword>
<protein>
    <submittedName>
        <fullName evidence="2">Uncharacterized protein</fullName>
    </submittedName>
</protein>
<dbReference type="AlphaFoldDB" id="A0A7C8I703"/>
<feature type="transmembrane region" description="Helical" evidence="1">
    <location>
        <begin position="368"/>
        <end position="390"/>
    </location>
</feature>
<dbReference type="OrthoDB" id="4582561at2759"/>
<evidence type="ECO:0000313" key="3">
    <source>
        <dbReference type="Proteomes" id="UP000481861"/>
    </source>
</evidence>
<feature type="transmembrane region" description="Helical" evidence="1">
    <location>
        <begin position="100"/>
        <end position="120"/>
    </location>
</feature>
<proteinExistence type="predicted"/>
<feature type="transmembrane region" description="Helical" evidence="1">
    <location>
        <begin position="140"/>
        <end position="160"/>
    </location>
</feature>
<dbReference type="EMBL" id="JAADJZ010000009">
    <property type="protein sequence ID" value="KAF2872294.1"/>
    <property type="molecule type" value="Genomic_DNA"/>
</dbReference>
<feature type="transmembrane region" description="Helical" evidence="1">
    <location>
        <begin position="326"/>
        <end position="348"/>
    </location>
</feature>
<feature type="transmembrane region" description="Helical" evidence="1">
    <location>
        <begin position="61"/>
        <end position="79"/>
    </location>
</feature>
<dbReference type="Proteomes" id="UP000481861">
    <property type="component" value="Unassembled WGS sequence"/>
</dbReference>
<gene>
    <name evidence="2" type="ORF">BDV95DRAFT_605923</name>
</gene>
<comment type="caution">
    <text evidence="2">The sequence shown here is derived from an EMBL/GenBank/DDBJ whole genome shotgun (WGS) entry which is preliminary data.</text>
</comment>